<dbReference type="Gene3D" id="3.40.50.300">
    <property type="entry name" value="P-loop containing nucleotide triphosphate hydrolases"/>
    <property type="match status" value="1"/>
</dbReference>
<dbReference type="PANTHER" id="PTHR11783">
    <property type="entry name" value="SULFOTRANSFERASE SULT"/>
    <property type="match status" value="1"/>
</dbReference>
<evidence type="ECO:0000259" key="4">
    <source>
        <dbReference type="Pfam" id="PF00685"/>
    </source>
</evidence>
<accession>A0A8C9Y0H2</accession>
<feature type="domain" description="Sulfotransferase" evidence="4">
    <location>
        <begin position="26"/>
        <end position="99"/>
    </location>
</feature>
<evidence type="ECO:0000313" key="5">
    <source>
        <dbReference type="Ensembl" id="ENSSLUP00000018328.1"/>
    </source>
</evidence>
<dbReference type="EC" id="2.8.2.-" evidence="3"/>
<reference evidence="5" key="1">
    <citation type="submission" date="2025-08" db="UniProtKB">
        <authorList>
            <consortium name="Ensembl"/>
        </authorList>
    </citation>
    <scope>IDENTIFICATION</scope>
</reference>
<evidence type="ECO:0000256" key="3">
    <source>
        <dbReference type="RuleBase" id="RU361155"/>
    </source>
</evidence>
<comment type="similarity">
    <text evidence="1 3">Belongs to the sulfotransferase 1 family.</text>
</comment>
<dbReference type="Proteomes" id="UP000694568">
    <property type="component" value="Unplaced"/>
</dbReference>
<reference evidence="5" key="2">
    <citation type="submission" date="2025-09" db="UniProtKB">
        <authorList>
            <consortium name="Ensembl"/>
        </authorList>
    </citation>
    <scope>IDENTIFICATION</scope>
</reference>
<evidence type="ECO:0000256" key="2">
    <source>
        <dbReference type="ARBA" id="ARBA00022679"/>
    </source>
</evidence>
<organism evidence="5 6">
    <name type="scientific">Sander lucioperca</name>
    <name type="common">Pike-perch</name>
    <name type="synonym">Perca lucioperca</name>
    <dbReference type="NCBI Taxonomy" id="283035"/>
    <lineage>
        <taxon>Eukaryota</taxon>
        <taxon>Metazoa</taxon>
        <taxon>Chordata</taxon>
        <taxon>Craniata</taxon>
        <taxon>Vertebrata</taxon>
        <taxon>Euteleostomi</taxon>
        <taxon>Actinopterygii</taxon>
        <taxon>Neopterygii</taxon>
        <taxon>Teleostei</taxon>
        <taxon>Neoteleostei</taxon>
        <taxon>Acanthomorphata</taxon>
        <taxon>Eupercaria</taxon>
        <taxon>Perciformes</taxon>
        <taxon>Percoidei</taxon>
        <taxon>Percidae</taxon>
        <taxon>Luciopercinae</taxon>
        <taxon>Sander</taxon>
    </lineage>
</organism>
<keyword evidence="6" id="KW-1185">Reference proteome</keyword>
<dbReference type="GeneTree" id="ENSGT00940000156772"/>
<evidence type="ECO:0000256" key="1">
    <source>
        <dbReference type="ARBA" id="ARBA00005771"/>
    </source>
</evidence>
<dbReference type="AlphaFoldDB" id="A0A8C9Y0H2"/>
<dbReference type="SUPFAM" id="SSF52540">
    <property type="entry name" value="P-loop containing nucleoside triphosphate hydrolases"/>
    <property type="match status" value="1"/>
</dbReference>
<proteinExistence type="inferred from homology"/>
<protein>
    <recommendedName>
        <fullName evidence="3">Sulfotransferase</fullName>
        <ecNumber evidence="3">2.8.2.-</ecNumber>
    </recommendedName>
</protein>
<dbReference type="Pfam" id="PF00685">
    <property type="entry name" value="Sulfotransfer_1"/>
    <property type="match status" value="1"/>
</dbReference>
<name>A0A8C9Y0H2_SANLU</name>
<dbReference type="InterPro" id="IPR000863">
    <property type="entry name" value="Sulfotransferase_dom"/>
</dbReference>
<dbReference type="InterPro" id="IPR027417">
    <property type="entry name" value="P-loop_NTPase"/>
</dbReference>
<evidence type="ECO:0000313" key="6">
    <source>
        <dbReference type="Proteomes" id="UP000694568"/>
    </source>
</evidence>
<keyword evidence="2 3" id="KW-0808">Transferase</keyword>
<dbReference type="Ensembl" id="ENSSLUT00000018909.1">
    <property type="protein sequence ID" value="ENSSLUP00000018328.1"/>
    <property type="gene ID" value="ENSSLUG00000008538.1"/>
</dbReference>
<sequence length="127" mass="15279">PFSEAVSKCEICRGKRCQWDFEKFYQIIYVMRNPKDNIISYYHFSNACDELETPKNFEDFLQKYLIGNVGASSWFDHIREWHSKRDQYNILFLTYEEMILKRCGFLCGCSAFLCCWTEKWCGEGMHF</sequence>
<dbReference type="GO" id="GO:0008146">
    <property type="term" value="F:sulfotransferase activity"/>
    <property type="evidence" value="ECO:0007669"/>
    <property type="project" value="InterPro"/>
</dbReference>